<dbReference type="Proteomes" id="UP000294933">
    <property type="component" value="Unassembled WGS sequence"/>
</dbReference>
<dbReference type="AlphaFoldDB" id="A0A4Y7Q3J0"/>
<evidence type="ECO:0000313" key="1">
    <source>
        <dbReference type="EMBL" id="TDL21360.1"/>
    </source>
</evidence>
<protein>
    <submittedName>
        <fullName evidence="1">Uncharacterized protein</fullName>
    </submittedName>
</protein>
<sequence>MASGTPFAKTQSHHVARTPTNYSLIHLPANTLSLLSGTSHCVSVHTTYKNCAIVSELCRPGVALGRVRNASSTCLLFSQSVHKEHLSTVYLARSIIGPLSLLVHLQNNNASLQPTHLRRSILGPILTVGPHATPSFESHPGARRCKEVSPQYLCLSLRDFLCPSFPMMLQKTSPFVKIWLWAS</sequence>
<dbReference type="VEuPathDB" id="FungiDB:BD410DRAFT_789794"/>
<dbReference type="EMBL" id="ML170181">
    <property type="protein sequence ID" value="TDL21360.1"/>
    <property type="molecule type" value="Genomic_DNA"/>
</dbReference>
<gene>
    <name evidence="1" type="ORF">BD410DRAFT_789794</name>
</gene>
<accession>A0A4Y7Q3J0</accession>
<organism evidence="1 2">
    <name type="scientific">Rickenella mellea</name>
    <dbReference type="NCBI Taxonomy" id="50990"/>
    <lineage>
        <taxon>Eukaryota</taxon>
        <taxon>Fungi</taxon>
        <taxon>Dikarya</taxon>
        <taxon>Basidiomycota</taxon>
        <taxon>Agaricomycotina</taxon>
        <taxon>Agaricomycetes</taxon>
        <taxon>Hymenochaetales</taxon>
        <taxon>Rickenellaceae</taxon>
        <taxon>Rickenella</taxon>
    </lineage>
</organism>
<evidence type="ECO:0000313" key="2">
    <source>
        <dbReference type="Proteomes" id="UP000294933"/>
    </source>
</evidence>
<name>A0A4Y7Q3J0_9AGAM</name>
<reference evidence="1 2" key="1">
    <citation type="submission" date="2018-06" db="EMBL/GenBank/DDBJ databases">
        <title>A transcriptomic atlas of mushroom development highlights an independent origin of complex multicellularity.</title>
        <authorList>
            <consortium name="DOE Joint Genome Institute"/>
            <person name="Krizsan K."/>
            <person name="Almasi E."/>
            <person name="Merenyi Z."/>
            <person name="Sahu N."/>
            <person name="Viragh M."/>
            <person name="Koszo T."/>
            <person name="Mondo S."/>
            <person name="Kiss B."/>
            <person name="Balint B."/>
            <person name="Kues U."/>
            <person name="Barry K."/>
            <person name="Hegedus J.C."/>
            <person name="Henrissat B."/>
            <person name="Johnson J."/>
            <person name="Lipzen A."/>
            <person name="Ohm R."/>
            <person name="Nagy I."/>
            <person name="Pangilinan J."/>
            <person name="Yan J."/>
            <person name="Xiong Y."/>
            <person name="Grigoriev I.V."/>
            <person name="Hibbett D.S."/>
            <person name="Nagy L.G."/>
        </authorList>
    </citation>
    <scope>NUCLEOTIDE SEQUENCE [LARGE SCALE GENOMIC DNA]</scope>
    <source>
        <strain evidence="1 2">SZMC22713</strain>
    </source>
</reference>
<proteinExistence type="predicted"/>
<keyword evidence="2" id="KW-1185">Reference proteome</keyword>